<evidence type="ECO:0000259" key="2">
    <source>
        <dbReference type="Pfam" id="PF01878"/>
    </source>
</evidence>
<dbReference type="EMBL" id="LNYK01000016">
    <property type="protein sequence ID" value="KTD21078.1"/>
    <property type="molecule type" value="Genomic_DNA"/>
</dbReference>
<dbReference type="PANTHER" id="PTHR14087">
    <property type="entry name" value="THYMOCYTE NUCLEAR PROTEIN 1"/>
    <property type="match status" value="1"/>
</dbReference>
<sequence length="159" mass="18774">MTKQYWLMKSEPECFSIDDLKKSPKQTTPWDGVRNYQARNFIRNEMRPGDLVFFYHSNCNPPGIAGIAEIVSEPYPDYTAFDPESEHPDPKSTLENPRWYMVDVRFKEKFSHLIPLEELKKYPELEKMPLVRKGNRLSVMPVSEKEWNFIKKLAEKNTS</sequence>
<dbReference type="InterPro" id="IPR052181">
    <property type="entry name" value="5hmC_binding"/>
</dbReference>
<dbReference type="InterPro" id="IPR015947">
    <property type="entry name" value="PUA-like_sf"/>
</dbReference>
<proteinExistence type="predicted"/>
<dbReference type="FunFam" id="3.10.590.10:FF:000003">
    <property type="entry name" value="Thymocyte nuclear protein 1"/>
    <property type="match status" value="1"/>
</dbReference>
<keyword evidence="4" id="KW-1185">Reference proteome</keyword>
<dbReference type="SUPFAM" id="SSF88697">
    <property type="entry name" value="PUA domain-like"/>
    <property type="match status" value="1"/>
</dbReference>
<name>A0A0W0VMP7_9GAMM</name>
<organism evidence="3 4">
    <name type="scientific">Legionella londiniensis</name>
    <dbReference type="NCBI Taxonomy" id="45068"/>
    <lineage>
        <taxon>Bacteria</taxon>
        <taxon>Pseudomonadati</taxon>
        <taxon>Pseudomonadota</taxon>
        <taxon>Gammaproteobacteria</taxon>
        <taxon>Legionellales</taxon>
        <taxon>Legionellaceae</taxon>
        <taxon>Legionella</taxon>
    </lineage>
</organism>
<accession>A0A0W0VMP7</accession>
<dbReference type="AlphaFoldDB" id="A0A0W0VMP7"/>
<evidence type="ECO:0000313" key="4">
    <source>
        <dbReference type="Proteomes" id="UP000054997"/>
    </source>
</evidence>
<reference evidence="3 4" key="1">
    <citation type="submission" date="2015-11" db="EMBL/GenBank/DDBJ databases">
        <title>Genomic analysis of 38 Legionella species identifies large and diverse effector repertoires.</title>
        <authorList>
            <person name="Burstein D."/>
            <person name="Amaro F."/>
            <person name="Zusman T."/>
            <person name="Lifshitz Z."/>
            <person name="Cohen O."/>
            <person name="Gilbert J.A."/>
            <person name="Pupko T."/>
            <person name="Shuman H.A."/>
            <person name="Segal G."/>
        </authorList>
    </citation>
    <scope>NUCLEOTIDE SEQUENCE [LARGE SCALE GENOMIC DNA]</scope>
    <source>
        <strain evidence="3 4">ATCC 49505</strain>
    </source>
</reference>
<dbReference type="RefSeq" id="WP_058529183.1">
    <property type="nucleotide sequence ID" value="NZ_CAAAHZ010000015.1"/>
</dbReference>
<dbReference type="Proteomes" id="UP000054997">
    <property type="component" value="Unassembled WGS sequence"/>
</dbReference>
<feature type="domain" description="EVE" evidence="2">
    <location>
        <begin position="4"/>
        <end position="152"/>
    </location>
</feature>
<dbReference type="CDD" id="cd21133">
    <property type="entry name" value="EVE"/>
    <property type="match status" value="1"/>
</dbReference>
<keyword evidence="1" id="KW-0597">Phosphoprotein</keyword>
<evidence type="ECO:0000313" key="3">
    <source>
        <dbReference type="EMBL" id="KTD21078.1"/>
    </source>
</evidence>
<evidence type="ECO:0000256" key="1">
    <source>
        <dbReference type="ARBA" id="ARBA00022553"/>
    </source>
</evidence>
<gene>
    <name evidence="3" type="ORF">Llon_1176</name>
</gene>
<protein>
    <submittedName>
        <fullName evidence="3">EVE domain protein</fullName>
    </submittedName>
</protein>
<dbReference type="PANTHER" id="PTHR14087:SF7">
    <property type="entry name" value="THYMOCYTE NUCLEAR PROTEIN 1"/>
    <property type="match status" value="1"/>
</dbReference>
<comment type="caution">
    <text evidence="3">The sequence shown here is derived from an EMBL/GenBank/DDBJ whole genome shotgun (WGS) entry which is preliminary data.</text>
</comment>
<dbReference type="Pfam" id="PF01878">
    <property type="entry name" value="EVE"/>
    <property type="match status" value="1"/>
</dbReference>
<dbReference type="Gene3D" id="3.10.590.10">
    <property type="entry name" value="ph1033 like domains"/>
    <property type="match status" value="1"/>
</dbReference>
<dbReference type="InterPro" id="IPR002740">
    <property type="entry name" value="EVE_domain"/>
</dbReference>
<dbReference type="InterPro" id="IPR047197">
    <property type="entry name" value="THYN1-like_EVE"/>
</dbReference>
<dbReference type="OrthoDB" id="9791347at2"/>
<dbReference type="PATRIC" id="fig|45068.5.peg.1268"/>